<dbReference type="Gene3D" id="2.60.40.10">
    <property type="entry name" value="Immunoglobulins"/>
    <property type="match status" value="2"/>
</dbReference>
<dbReference type="InterPro" id="IPR024361">
    <property type="entry name" value="BACON"/>
</dbReference>
<evidence type="ECO:0000313" key="5">
    <source>
        <dbReference type="Proteomes" id="UP000823617"/>
    </source>
</evidence>
<reference evidence="4" key="1">
    <citation type="submission" date="2020-10" db="EMBL/GenBank/DDBJ databases">
        <authorList>
            <person name="Gilroy R."/>
        </authorList>
    </citation>
    <scope>NUCLEOTIDE SEQUENCE</scope>
    <source>
        <strain evidence="4">B1-3475</strain>
    </source>
</reference>
<dbReference type="Pfam" id="PF19190">
    <property type="entry name" value="BACON_2"/>
    <property type="match status" value="1"/>
</dbReference>
<feature type="domain" description="BACON" evidence="2">
    <location>
        <begin position="244"/>
        <end position="303"/>
    </location>
</feature>
<gene>
    <name evidence="4" type="ORF">IAC08_08050</name>
</gene>
<dbReference type="Proteomes" id="UP000823617">
    <property type="component" value="Unassembled WGS sequence"/>
</dbReference>
<dbReference type="AlphaFoldDB" id="A0A9D9N151"/>
<sequence length="493" mass="52698">MKIRYIIASILACAFMAAGCTEEQVSSLSGIKVSNSYIGLPTEGGNATITLTASVDWSFDQTLIPEWLTIEPLSGNAGEYTVTFSAGETYSNNEAELKINAGEEVQYLIVNQPADLSSVEYSTVQEVLNGQDGTIYFVEGTVTSIENTTYGNWYLVDETGSLYIYGTLDANGAEKNFSSLGIAEGDRIKIHGPRSTHNSTVELVNVTVDELIKSLVKVDQNEYTLEKEAGEFTVNVSVSGNNLDVKTDADWIRLVGISGSGESTVATISYDENTGYAPREAVLKLSSSNGSSTSEIEVTVRQNGNVPATSSIADAIAGQGEYFSVEGTVSAVCTQGFVLTDATASVLVYFGKDYDNAYSVGDKVQVAGEMGSYNYGPQFDSPDYVGMLEEGGDFEYPAAEELTGTDMDELIETYVDSGNMLDIRYVKVTGQISISGSHYNFTVDGASSSTGSIYNPVEELGIADMNGQTKTVYGYMTSISGGKYVNLVVTSVE</sequence>
<dbReference type="EMBL" id="JADIMK010000082">
    <property type="protein sequence ID" value="MBO8456333.1"/>
    <property type="molecule type" value="Genomic_DNA"/>
</dbReference>
<evidence type="ECO:0000313" key="4">
    <source>
        <dbReference type="EMBL" id="MBO8456333.1"/>
    </source>
</evidence>
<evidence type="ECO:0000259" key="3">
    <source>
        <dbReference type="Pfam" id="PF19190"/>
    </source>
</evidence>
<reference evidence="4" key="2">
    <citation type="journal article" date="2021" name="PeerJ">
        <title>Extensive microbial diversity within the chicken gut microbiome revealed by metagenomics and culture.</title>
        <authorList>
            <person name="Gilroy R."/>
            <person name="Ravi A."/>
            <person name="Getino M."/>
            <person name="Pursley I."/>
            <person name="Horton D.L."/>
            <person name="Alikhan N.F."/>
            <person name="Baker D."/>
            <person name="Gharbi K."/>
            <person name="Hall N."/>
            <person name="Watson M."/>
            <person name="Adriaenssens E.M."/>
            <person name="Foster-Nyarko E."/>
            <person name="Jarju S."/>
            <person name="Secka A."/>
            <person name="Antonio M."/>
            <person name="Oren A."/>
            <person name="Chaudhuri R.R."/>
            <person name="La Ragione R."/>
            <person name="Hildebrand F."/>
            <person name="Pallen M.J."/>
        </authorList>
    </citation>
    <scope>NUCLEOTIDE SEQUENCE</scope>
    <source>
        <strain evidence="4">B1-3475</strain>
    </source>
</reference>
<dbReference type="CDD" id="cd14948">
    <property type="entry name" value="BACON"/>
    <property type="match status" value="2"/>
</dbReference>
<feature type="chain" id="PRO_5039458544" description="BACON domain-containing protein" evidence="1">
    <location>
        <begin position="21"/>
        <end position="493"/>
    </location>
</feature>
<comment type="caution">
    <text evidence="4">The sequence shown here is derived from an EMBL/GenBank/DDBJ whole genome shotgun (WGS) entry which is preliminary data.</text>
</comment>
<dbReference type="PROSITE" id="PS51257">
    <property type="entry name" value="PROKAR_LIPOPROTEIN"/>
    <property type="match status" value="1"/>
</dbReference>
<name>A0A9D9N151_9BACT</name>
<evidence type="ECO:0000256" key="1">
    <source>
        <dbReference type="SAM" id="SignalP"/>
    </source>
</evidence>
<accession>A0A9D9N151</accession>
<feature type="domain" description="BACON" evidence="3">
    <location>
        <begin position="43"/>
        <end position="104"/>
    </location>
</feature>
<keyword evidence="1" id="KW-0732">Signal</keyword>
<organism evidence="4 5">
    <name type="scientific">Candidatus Cryptobacteroides intestinigallinarum</name>
    <dbReference type="NCBI Taxonomy" id="2840767"/>
    <lineage>
        <taxon>Bacteria</taxon>
        <taxon>Pseudomonadati</taxon>
        <taxon>Bacteroidota</taxon>
        <taxon>Bacteroidia</taxon>
        <taxon>Bacteroidales</taxon>
        <taxon>Candidatus Cryptobacteroides</taxon>
    </lineage>
</organism>
<proteinExistence type="predicted"/>
<dbReference type="Pfam" id="PF13004">
    <property type="entry name" value="BACON"/>
    <property type="match status" value="1"/>
</dbReference>
<feature type="signal peptide" evidence="1">
    <location>
        <begin position="1"/>
        <end position="20"/>
    </location>
</feature>
<protein>
    <recommendedName>
        <fullName evidence="2 3">BACON domain-containing protein</fullName>
    </recommendedName>
</protein>
<dbReference type="InterPro" id="IPR013783">
    <property type="entry name" value="Ig-like_fold"/>
</dbReference>
<evidence type="ECO:0000259" key="2">
    <source>
        <dbReference type="Pfam" id="PF13004"/>
    </source>
</evidence>